<organism evidence="3 4">
    <name type="scientific">Amycolatopsis lexingtonensis</name>
    <dbReference type="NCBI Taxonomy" id="218822"/>
    <lineage>
        <taxon>Bacteria</taxon>
        <taxon>Bacillati</taxon>
        <taxon>Actinomycetota</taxon>
        <taxon>Actinomycetes</taxon>
        <taxon>Pseudonocardiales</taxon>
        <taxon>Pseudonocardiaceae</taxon>
        <taxon>Amycolatopsis</taxon>
    </lineage>
</organism>
<gene>
    <name evidence="3" type="ORF">H4696_001771</name>
</gene>
<dbReference type="InterPro" id="IPR012347">
    <property type="entry name" value="Ferritin-like"/>
</dbReference>
<accession>A0ABR9HUQ6</accession>
<protein>
    <submittedName>
        <fullName evidence="3">Uncharacterized protein (DUF305 family)</fullName>
    </submittedName>
</protein>
<dbReference type="InterPro" id="IPR005183">
    <property type="entry name" value="DUF305_CopM-like"/>
</dbReference>
<feature type="chain" id="PRO_5045793572" evidence="1">
    <location>
        <begin position="16"/>
        <end position="169"/>
    </location>
</feature>
<evidence type="ECO:0000313" key="4">
    <source>
        <dbReference type="Proteomes" id="UP000631670"/>
    </source>
</evidence>
<feature type="domain" description="DUF305" evidence="2">
    <location>
        <begin position="30"/>
        <end position="167"/>
    </location>
</feature>
<reference evidence="3 4" key="1">
    <citation type="submission" date="2020-10" db="EMBL/GenBank/DDBJ databases">
        <title>Sequencing the genomes of 1000 actinobacteria strains.</title>
        <authorList>
            <person name="Klenk H.-P."/>
        </authorList>
    </citation>
    <scope>NUCLEOTIDE SEQUENCE [LARGE SCALE GENOMIC DNA]</scope>
    <source>
        <strain evidence="3 4">DSM 44653</strain>
    </source>
</reference>
<evidence type="ECO:0000313" key="3">
    <source>
        <dbReference type="EMBL" id="MBE1494671.1"/>
    </source>
</evidence>
<evidence type="ECO:0000259" key="2">
    <source>
        <dbReference type="Pfam" id="PF03713"/>
    </source>
</evidence>
<evidence type="ECO:0000256" key="1">
    <source>
        <dbReference type="SAM" id="SignalP"/>
    </source>
</evidence>
<dbReference type="Pfam" id="PF03713">
    <property type="entry name" value="DUF305"/>
    <property type="match status" value="1"/>
</dbReference>
<dbReference type="Gene3D" id="1.20.1260.10">
    <property type="match status" value="1"/>
</dbReference>
<comment type="caution">
    <text evidence="3">The sequence shown here is derived from an EMBL/GenBank/DDBJ whole genome shotgun (WGS) entry which is preliminary data.</text>
</comment>
<sequence>MVALILGGCATTAPAAPGPATTPAAFNPTDVAWLQLVVPMTANALAAARLAPQRAGSAAVRSAASAVVAPSERLLTRLKSAQHRAGLPDSDVHSGHRMPGMVTPADLAALRTDGADEFDRRLIALLQAHAAQVVVLARGEQTSGADPETRALAAELGAEGARETEVLAK</sequence>
<proteinExistence type="predicted"/>
<dbReference type="RefSeq" id="WP_338078660.1">
    <property type="nucleotide sequence ID" value="NZ_JADBEG010000001.1"/>
</dbReference>
<dbReference type="EMBL" id="JADBEG010000001">
    <property type="protein sequence ID" value="MBE1494671.1"/>
    <property type="molecule type" value="Genomic_DNA"/>
</dbReference>
<dbReference type="Proteomes" id="UP000631670">
    <property type="component" value="Unassembled WGS sequence"/>
</dbReference>
<keyword evidence="4" id="KW-1185">Reference proteome</keyword>
<feature type="signal peptide" evidence="1">
    <location>
        <begin position="1"/>
        <end position="15"/>
    </location>
</feature>
<keyword evidence="1" id="KW-0732">Signal</keyword>
<name>A0ABR9HUQ6_9PSEU</name>